<name>D2A050_TRICA</name>
<dbReference type="EMBL" id="KQ971338">
    <property type="protein sequence ID" value="EFA02471.1"/>
    <property type="molecule type" value="Genomic_DNA"/>
</dbReference>
<reference evidence="1 2" key="1">
    <citation type="journal article" date="2008" name="Nature">
        <title>The genome of the model beetle and pest Tribolium castaneum.</title>
        <authorList>
            <consortium name="Tribolium Genome Sequencing Consortium"/>
            <person name="Richards S."/>
            <person name="Gibbs R.A."/>
            <person name="Weinstock G.M."/>
            <person name="Brown S.J."/>
            <person name="Denell R."/>
            <person name="Beeman R.W."/>
            <person name="Gibbs R."/>
            <person name="Beeman R.W."/>
            <person name="Brown S.J."/>
            <person name="Bucher G."/>
            <person name="Friedrich M."/>
            <person name="Grimmelikhuijzen C.J."/>
            <person name="Klingler M."/>
            <person name="Lorenzen M."/>
            <person name="Richards S."/>
            <person name="Roth S."/>
            <person name="Schroder R."/>
            <person name="Tautz D."/>
            <person name="Zdobnov E.M."/>
            <person name="Muzny D."/>
            <person name="Gibbs R.A."/>
            <person name="Weinstock G.M."/>
            <person name="Attaway T."/>
            <person name="Bell S."/>
            <person name="Buhay C.J."/>
            <person name="Chandrabose M.N."/>
            <person name="Chavez D."/>
            <person name="Clerk-Blankenburg K.P."/>
            <person name="Cree A."/>
            <person name="Dao M."/>
            <person name="Davis C."/>
            <person name="Chacko J."/>
            <person name="Dinh H."/>
            <person name="Dugan-Rocha S."/>
            <person name="Fowler G."/>
            <person name="Garner T.T."/>
            <person name="Garnes J."/>
            <person name="Gnirke A."/>
            <person name="Hawes A."/>
            <person name="Hernandez J."/>
            <person name="Hines S."/>
            <person name="Holder M."/>
            <person name="Hume J."/>
            <person name="Jhangiani S.N."/>
            <person name="Joshi V."/>
            <person name="Khan Z.M."/>
            <person name="Jackson L."/>
            <person name="Kovar C."/>
            <person name="Kowis A."/>
            <person name="Lee S."/>
            <person name="Lewis L.R."/>
            <person name="Margolis J."/>
            <person name="Morgan M."/>
            <person name="Nazareth L.V."/>
            <person name="Nguyen N."/>
            <person name="Okwuonu G."/>
            <person name="Parker D."/>
            <person name="Richards S."/>
            <person name="Ruiz S.J."/>
            <person name="Santibanez J."/>
            <person name="Savard J."/>
            <person name="Scherer S.E."/>
            <person name="Schneider B."/>
            <person name="Sodergren E."/>
            <person name="Tautz D."/>
            <person name="Vattahil S."/>
            <person name="Villasana D."/>
            <person name="White C.S."/>
            <person name="Wright R."/>
            <person name="Park Y."/>
            <person name="Beeman R.W."/>
            <person name="Lord J."/>
            <person name="Oppert B."/>
            <person name="Lorenzen M."/>
            <person name="Brown S."/>
            <person name="Wang L."/>
            <person name="Savard J."/>
            <person name="Tautz D."/>
            <person name="Richards S."/>
            <person name="Weinstock G."/>
            <person name="Gibbs R.A."/>
            <person name="Liu Y."/>
            <person name="Worley K."/>
            <person name="Weinstock G."/>
            <person name="Elsik C.G."/>
            <person name="Reese J.T."/>
            <person name="Elhaik E."/>
            <person name="Landan G."/>
            <person name="Graur D."/>
            <person name="Arensburger P."/>
            <person name="Atkinson P."/>
            <person name="Beeman R.W."/>
            <person name="Beidler J."/>
            <person name="Brown S.J."/>
            <person name="Demuth J.P."/>
            <person name="Drury D.W."/>
            <person name="Du Y.Z."/>
            <person name="Fujiwara H."/>
            <person name="Lorenzen M."/>
            <person name="Maselli V."/>
            <person name="Osanai M."/>
            <person name="Park Y."/>
            <person name="Robertson H.M."/>
            <person name="Tu Z."/>
            <person name="Wang J.J."/>
            <person name="Wang S."/>
            <person name="Richards S."/>
            <person name="Song H."/>
            <person name="Zhang L."/>
            <person name="Sodergren E."/>
            <person name="Werner D."/>
            <person name="Stanke M."/>
            <person name="Morgenstern B."/>
            <person name="Solovyev V."/>
            <person name="Kosarev P."/>
            <person name="Brown G."/>
            <person name="Chen H.C."/>
            <person name="Ermolaeva O."/>
            <person name="Hlavina W."/>
            <person name="Kapustin Y."/>
            <person name="Kiryutin B."/>
            <person name="Kitts P."/>
            <person name="Maglott D."/>
            <person name="Pruitt K."/>
            <person name="Sapojnikov V."/>
            <person name="Souvorov A."/>
            <person name="Mackey A.J."/>
            <person name="Waterhouse R.M."/>
            <person name="Wyder S."/>
            <person name="Zdobnov E.M."/>
            <person name="Zdobnov E.M."/>
            <person name="Wyder S."/>
            <person name="Kriventseva E.V."/>
            <person name="Kadowaki T."/>
            <person name="Bork P."/>
            <person name="Aranda M."/>
            <person name="Bao R."/>
            <person name="Beermann A."/>
            <person name="Berns N."/>
            <person name="Bolognesi R."/>
            <person name="Bonneton F."/>
            <person name="Bopp D."/>
            <person name="Brown S.J."/>
            <person name="Bucher G."/>
            <person name="Butts T."/>
            <person name="Chaumot A."/>
            <person name="Denell R.E."/>
            <person name="Ferrier D.E."/>
            <person name="Friedrich M."/>
            <person name="Gordon C.M."/>
            <person name="Jindra M."/>
            <person name="Klingler M."/>
            <person name="Lan Q."/>
            <person name="Lattorff H.M."/>
            <person name="Laudet V."/>
            <person name="von Levetsow C."/>
            <person name="Liu Z."/>
            <person name="Lutz R."/>
            <person name="Lynch J.A."/>
            <person name="da Fonseca R.N."/>
            <person name="Posnien N."/>
            <person name="Reuter R."/>
            <person name="Roth S."/>
            <person name="Savard J."/>
            <person name="Schinko J.B."/>
            <person name="Schmitt C."/>
            <person name="Schoppmeier M."/>
            <person name="Schroder R."/>
            <person name="Shippy T.D."/>
            <person name="Simonnet F."/>
            <person name="Marques-Souza H."/>
            <person name="Tautz D."/>
            <person name="Tomoyasu Y."/>
            <person name="Trauner J."/>
            <person name="Van der Zee M."/>
            <person name="Vervoort M."/>
            <person name="Wittkopp N."/>
            <person name="Wimmer E.A."/>
            <person name="Yang X."/>
            <person name="Jones A.K."/>
            <person name="Sattelle D.B."/>
            <person name="Ebert P.R."/>
            <person name="Nelson D."/>
            <person name="Scott J.G."/>
            <person name="Beeman R.W."/>
            <person name="Muthukrishnan S."/>
            <person name="Kramer K.J."/>
            <person name="Arakane Y."/>
            <person name="Beeman R.W."/>
            <person name="Zhu Q."/>
            <person name="Hogenkamp D."/>
            <person name="Dixit R."/>
            <person name="Oppert B."/>
            <person name="Jiang H."/>
            <person name="Zou Z."/>
            <person name="Marshall J."/>
            <person name="Elpidina E."/>
            <person name="Vinokurov K."/>
            <person name="Oppert C."/>
            <person name="Zou Z."/>
            <person name="Evans J."/>
            <person name="Lu Z."/>
            <person name="Zhao P."/>
            <person name="Sumathipala N."/>
            <person name="Altincicek B."/>
            <person name="Vilcinskas A."/>
            <person name="Williams M."/>
            <person name="Hultmark D."/>
            <person name="Hetru C."/>
            <person name="Jiang H."/>
            <person name="Grimmelikhuijzen C.J."/>
            <person name="Hauser F."/>
            <person name="Cazzamali G."/>
            <person name="Williamson M."/>
            <person name="Park Y."/>
            <person name="Li B."/>
            <person name="Tanaka Y."/>
            <person name="Predel R."/>
            <person name="Neupert S."/>
            <person name="Schachtner J."/>
            <person name="Verleyen P."/>
            <person name="Raible F."/>
            <person name="Bork P."/>
            <person name="Friedrich M."/>
            <person name="Walden K.K."/>
            <person name="Robertson H.M."/>
            <person name="Angeli S."/>
            <person name="Foret S."/>
            <person name="Bucher G."/>
            <person name="Schuetz S."/>
            <person name="Maleszka R."/>
            <person name="Wimmer E.A."/>
            <person name="Beeman R.W."/>
            <person name="Lorenzen M."/>
            <person name="Tomoyasu Y."/>
            <person name="Miller S.C."/>
            <person name="Grossmann D."/>
            <person name="Bucher G."/>
        </authorList>
    </citation>
    <scope>NUCLEOTIDE SEQUENCE [LARGE SCALE GENOMIC DNA]</scope>
    <source>
        <strain evidence="1 2">Georgia GA2</strain>
    </source>
</reference>
<dbReference type="AlphaFoldDB" id="D2A050"/>
<organism evidence="1 2">
    <name type="scientific">Tribolium castaneum</name>
    <name type="common">Red flour beetle</name>
    <dbReference type="NCBI Taxonomy" id="7070"/>
    <lineage>
        <taxon>Eukaryota</taxon>
        <taxon>Metazoa</taxon>
        <taxon>Ecdysozoa</taxon>
        <taxon>Arthropoda</taxon>
        <taxon>Hexapoda</taxon>
        <taxon>Insecta</taxon>
        <taxon>Pterygota</taxon>
        <taxon>Neoptera</taxon>
        <taxon>Endopterygota</taxon>
        <taxon>Coleoptera</taxon>
        <taxon>Polyphaga</taxon>
        <taxon>Cucujiformia</taxon>
        <taxon>Tenebrionidae</taxon>
        <taxon>Tenebrionidae incertae sedis</taxon>
        <taxon>Tribolium</taxon>
    </lineage>
</organism>
<keyword evidence="2" id="KW-1185">Reference proteome</keyword>
<protein>
    <submittedName>
        <fullName evidence="1">Uncharacterized protein</fullName>
    </submittedName>
</protein>
<evidence type="ECO:0000313" key="2">
    <source>
        <dbReference type="Proteomes" id="UP000007266"/>
    </source>
</evidence>
<accession>D2A050</accession>
<dbReference type="HOGENOM" id="CLU_2515580_0_0_1"/>
<reference evidence="1 2" key="2">
    <citation type="journal article" date="2010" name="Nucleic Acids Res.">
        <title>BeetleBase in 2010: revisions to provide comprehensive genomic information for Tribolium castaneum.</title>
        <authorList>
            <person name="Kim H.S."/>
            <person name="Murphy T."/>
            <person name="Xia J."/>
            <person name="Caragea D."/>
            <person name="Park Y."/>
            <person name="Beeman R.W."/>
            <person name="Lorenzen M.D."/>
            <person name="Butcher S."/>
            <person name="Manak J.R."/>
            <person name="Brown S.J."/>
        </authorList>
    </citation>
    <scope>GENOME REANNOTATION</scope>
    <source>
        <strain evidence="1 2">Georgia GA2</strain>
    </source>
</reference>
<sequence length="85" mass="9861">MGITVDHFVIQYADTLSTPFATPNIDSYQSLSLCSSENKQFGGGDSRKMSTRRCFDFNISRGRLTIYGKRVFRIEDVTFSYFRRR</sequence>
<dbReference type="Proteomes" id="UP000007266">
    <property type="component" value="Linkage group 4"/>
</dbReference>
<dbReference type="InParanoid" id="D2A050"/>
<proteinExistence type="predicted"/>
<evidence type="ECO:0000313" key="1">
    <source>
        <dbReference type="EMBL" id="EFA02471.1"/>
    </source>
</evidence>
<gene>
    <name evidence="1" type="primary">GLEAN_08159</name>
    <name evidence="1" type="ORF">TcasGA2_TC008159</name>
</gene>